<accession>A0ABV4BCB4</accession>
<organism evidence="3 4">
    <name type="scientific">Thioalkalicoccus limnaeus</name>
    <dbReference type="NCBI Taxonomy" id="120681"/>
    <lineage>
        <taxon>Bacteria</taxon>
        <taxon>Pseudomonadati</taxon>
        <taxon>Pseudomonadota</taxon>
        <taxon>Gammaproteobacteria</taxon>
        <taxon>Chromatiales</taxon>
        <taxon>Chromatiaceae</taxon>
        <taxon>Thioalkalicoccus</taxon>
    </lineage>
</organism>
<gene>
    <name evidence="3" type="primary">amrB</name>
    <name evidence="3" type="ORF">ABC977_06935</name>
</gene>
<protein>
    <recommendedName>
        <fullName evidence="2">MEMO1 family protein ABC977_06935</fullName>
    </recommendedName>
</protein>
<comment type="caution">
    <text evidence="3">The sequence shown here is derived from an EMBL/GenBank/DDBJ whole genome shotgun (WGS) entry which is preliminary data.</text>
</comment>
<comment type="similarity">
    <text evidence="1 2">Belongs to the MEMO1 family.</text>
</comment>
<dbReference type="Proteomes" id="UP001564408">
    <property type="component" value="Unassembled WGS sequence"/>
</dbReference>
<dbReference type="InterPro" id="IPR002737">
    <property type="entry name" value="MEMO1_fam"/>
</dbReference>
<dbReference type="NCBIfam" id="TIGR04336">
    <property type="entry name" value="AmmeMemoSam_B"/>
    <property type="match status" value="1"/>
</dbReference>
<dbReference type="Pfam" id="PF01875">
    <property type="entry name" value="Memo"/>
    <property type="match status" value="1"/>
</dbReference>
<dbReference type="PANTHER" id="PTHR11060:SF0">
    <property type="entry name" value="PROTEIN MEMO1"/>
    <property type="match status" value="1"/>
</dbReference>
<sequence length="261" mass="28114">MLKVRSPAVAGHFYPGQPDALTRTIRDYLAEASVAVPPPKALIVPHAGYPYSGPIAASAYATLAPLRSIVTRVVLLGPAHRVLVHGLATSRAERFDTPLGSVRLDRATIDQALTWPGVVAMDEAHAHEHSLEVQLPFLQQVLADFELVPFVVGEAPRGQVADVLERLLGGPETLIVVSSDLSHYLDYATARRVDAKTTKAIEQLQPDEIGPEQACGCRAIGGLLELARRRGLIARTLDLRNSGDTAGPRDRVVGYGAYVFH</sequence>
<reference evidence="3 4" key="1">
    <citation type="submission" date="2024-05" db="EMBL/GenBank/DDBJ databases">
        <title>Genome Sequence and Characterization of the New Strain Purple Sulfur Bacterium of Genus Thioalkalicoccus.</title>
        <authorList>
            <person name="Bryantseva I.A."/>
            <person name="Kyndt J.A."/>
            <person name="Imhoff J.F."/>
        </authorList>
    </citation>
    <scope>NUCLEOTIDE SEQUENCE [LARGE SCALE GENOMIC DNA]</scope>
    <source>
        <strain evidence="3 4">Um2</strain>
    </source>
</reference>
<dbReference type="CDD" id="cd07361">
    <property type="entry name" value="MEMO_like"/>
    <property type="match status" value="1"/>
</dbReference>
<dbReference type="Gene3D" id="3.40.830.10">
    <property type="entry name" value="LigB-like"/>
    <property type="match status" value="1"/>
</dbReference>
<dbReference type="RefSeq" id="WP_369666530.1">
    <property type="nucleotide sequence ID" value="NZ_JBDKXB010000006.1"/>
</dbReference>
<keyword evidence="4" id="KW-1185">Reference proteome</keyword>
<evidence type="ECO:0000256" key="1">
    <source>
        <dbReference type="ARBA" id="ARBA00006315"/>
    </source>
</evidence>
<evidence type="ECO:0000256" key="2">
    <source>
        <dbReference type="HAMAP-Rule" id="MF_00055"/>
    </source>
</evidence>
<proteinExistence type="inferred from homology"/>
<evidence type="ECO:0000313" key="4">
    <source>
        <dbReference type="Proteomes" id="UP001564408"/>
    </source>
</evidence>
<dbReference type="EMBL" id="JBDKXB010000006">
    <property type="protein sequence ID" value="MEY6432146.1"/>
    <property type="molecule type" value="Genomic_DNA"/>
</dbReference>
<dbReference type="PANTHER" id="PTHR11060">
    <property type="entry name" value="PROTEIN MEMO1"/>
    <property type="match status" value="1"/>
</dbReference>
<evidence type="ECO:0000313" key="3">
    <source>
        <dbReference type="EMBL" id="MEY6432146.1"/>
    </source>
</evidence>
<name>A0ABV4BCB4_9GAMM</name>
<dbReference type="HAMAP" id="MF_00055">
    <property type="entry name" value="MEMO1"/>
    <property type="match status" value="1"/>
</dbReference>